<dbReference type="InterPro" id="IPR016039">
    <property type="entry name" value="Thiolase-like"/>
</dbReference>
<evidence type="ECO:0000256" key="2">
    <source>
        <dbReference type="ARBA" id="ARBA00022679"/>
    </source>
</evidence>
<evidence type="ECO:0000313" key="9">
    <source>
        <dbReference type="Proteomes" id="UP000236723"/>
    </source>
</evidence>
<keyword evidence="3 5" id="KW-0012">Acyltransferase</keyword>
<dbReference type="Pfam" id="PF00108">
    <property type="entry name" value="Thiolase_N"/>
    <property type="match status" value="1"/>
</dbReference>
<dbReference type="Pfam" id="PF02803">
    <property type="entry name" value="Thiolase_C"/>
    <property type="match status" value="1"/>
</dbReference>
<dbReference type="RefSeq" id="WP_103936446.1">
    <property type="nucleotide sequence ID" value="NZ_FNVO01000002.1"/>
</dbReference>
<dbReference type="AlphaFoldDB" id="A0A1H5V340"/>
<gene>
    <name evidence="8" type="ORF">SAMN04489712_102142</name>
</gene>
<dbReference type="EMBL" id="FNVO01000002">
    <property type="protein sequence ID" value="SEF81683.1"/>
    <property type="molecule type" value="Genomic_DNA"/>
</dbReference>
<evidence type="ECO:0000259" key="6">
    <source>
        <dbReference type="Pfam" id="PF00108"/>
    </source>
</evidence>
<dbReference type="InterPro" id="IPR020613">
    <property type="entry name" value="Thiolase_CS"/>
</dbReference>
<evidence type="ECO:0000259" key="7">
    <source>
        <dbReference type="Pfam" id="PF02803"/>
    </source>
</evidence>
<feature type="domain" description="Thiolase C-terminal" evidence="7">
    <location>
        <begin position="264"/>
        <end position="385"/>
    </location>
</feature>
<evidence type="ECO:0000256" key="3">
    <source>
        <dbReference type="ARBA" id="ARBA00023315"/>
    </source>
</evidence>
<dbReference type="PIRSF" id="PIRSF000429">
    <property type="entry name" value="Ac-CoA_Ac_transf"/>
    <property type="match status" value="1"/>
</dbReference>
<evidence type="ECO:0000256" key="1">
    <source>
        <dbReference type="ARBA" id="ARBA00010982"/>
    </source>
</evidence>
<dbReference type="InterPro" id="IPR020616">
    <property type="entry name" value="Thiolase_N"/>
</dbReference>
<feature type="active site" description="Proton acceptor" evidence="4">
    <location>
        <position position="342"/>
    </location>
</feature>
<feature type="domain" description="Thiolase N-terminal" evidence="6">
    <location>
        <begin position="5"/>
        <end position="255"/>
    </location>
</feature>
<dbReference type="CDD" id="cd00751">
    <property type="entry name" value="thiolase"/>
    <property type="match status" value="1"/>
</dbReference>
<dbReference type="PANTHER" id="PTHR43365:SF1">
    <property type="entry name" value="ACETYL-COA C-ACYLTRANSFERASE"/>
    <property type="match status" value="1"/>
</dbReference>
<dbReference type="PROSITE" id="PS00737">
    <property type="entry name" value="THIOLASE_2"/>
    <property type="match status" value="1"/>
</dbReference>
<accession>A0A1H5V340</accession>
<feature type="active site" description="Acyl-thioester intermediate" evidence="4">
    <location>
        <position position="89"/>
    </location>
</feature>
<organism evidence="8 9">
    <name type="scientific">Thermomonospora echinospora</name>
    <dbReference type="NCBI Taxonomy" id="1992"/>
    <lineage>
        <taxon>Bacteria</taxon>
        <taxon>Bacillati</taxon>
        <taxon>Actinomycetota</taxon>
        <taxon>Actinomycetes</taxon>
        <taxon>Streptosporangiales</taxon>
        <taxon>Thermomonosporaceae</taxon>
        <taxon>Thermomonospora</taxon>
    </lineage>
</organism>
<dbReference type="InterPro" id="IPR002155">
    <property type="entry name" value="Thiolase"/>
</dbReference>
<dbReference type="GO" id="GO:0016747">
    <property type="term" value="F:acyltransferase activity, transferring groups other than amino-acyl groups"/>
    <property type="evidence" value="ECO:0007669"/>
    <property type="project" value="InterPro"/>
</dbReference>
<dbReference type="Gene3D" id="3.40.47.10">
    <property type="match status" value="2"/>
</dbReference>
<dbReference type="InterPro" id="IPR020617">
    <property type="entry name" value="Thiolase_C"/>
</dbReference>
<dbReference type="PANTHER" id="PTHR43365">
    <property type="entry name" value="BLR7806 PROTEIN"/>
    <property type="match status" value="1"/>
</dbReference>
<feature type="active site" description="Proton acceptor" evidence="4">
    <location>
        <position position="372"/>
    </location>
</feature>
<dbReference type="Proteomes" id="UP000236723">
    <property type="component" value="Unassembled WGS sequence"/>
</dbReference>
<evidence type="ECO:0000256" key="4">
    <source>
        <dbReference type="PIRSR" id="PIRSR000429-1"/>
    </source>
</evidence>
<proteinExistence type="inferred from homology"/>
<dbReference type="NCBIfam" id="NF005889">
    <property type="entry name" value="PRK07850.1"/>
    <property type="match status" value="1"/>
</dbReference>
<keyword evidence="2 5" id="KW-0808">Transferase</keyword>
<evidence type="ECO:0000256" key="5">
    <source>
        <dbReference type="RuleBase" id="RU003557"/>
    </source>
</evidence>
<keyword evidence="9" id="KW-1185">Reference proteome</keyword>
<name>A0A1H5V340_9ACTN</name>
<sequence length="386" mass="40264">MAEPVIVEAVRTPQGRRGGWLAGLKPMAVLAHALDALVQRSGIDPAEVGQVFAGCVTQAGEQGGHLGRHSWLYAGLPWQTGVTTIDAQCGSSQQSVHLAAAMIAAGVVDVAVGCGVEVMSRAPLGSNVLPANPRPDDWSIDLPDQFQAAERIAARRGLTRAELDAFGVRSQALAAKAWADGRFDREVAPIEAPVLDAEGAPTGEVRTVDRDQGLRETTAEGLAKLRPVMGEGALHTAGTSSQISDGAAAVLLMSRAKAEALGLRPRARIRAQALVGGEPYYHLDGPVQATERVLAQAGMTIADPDLFEINEAFASIVLSWARVHEPDLDKVNVNGGAIALGHPVGATGARLITTALHEMERRDGSSALVTMCAGGALSTATILERC</sequence>
<comment type="similarity">
    <text evidence="1 5">Belongs to the thiolase-like superfamily. Thiolase family.</text>
</comment>
<dbReference type="NCBIfam" id="TIGR01930">
    <property type="entry name" value="AcCoA-C-Actrans"/>
    <property type="match status" value="1"/>
</dbReference>
<dbReference type="SUPFAM" id="SSF53901">
    <property type="entry name" value="Thiolase-like"/>
    <property type="match status" value="2"/>
</dbReference>
<reference evidence="9" key="1">
    <citation type="submission" date="2016-10" db="EMBL/GenBank/DDBJ databases">
        <authorList>
            <person name="Varghese N."/>
            <person name="Submissions S."/>
        </authorList>
    </citation>
    <scope>NUCLEOTIDE SEQUENCE [LARGE SCALE GENOMIC DNA]</scope>
    <source>
        <strain evidence="9">DSM 43163</strain>
    </source>
</reference>
<dbReference type="OrthoDB" id="3761315at2"/>
<protein>
    <submittedName>
        <fullName evidence="8">Acetyl-CoA C-acetyltransferase</fullName>
    </submittedName>
</protein>
<evidence type="ECO:0000313" key="8">
    <source>
        <dbReference type="EMBL" id="SEF81683.1"/>
    </source>
</evidence>